<dbReference type="Gene3D" id="3.30.710.10">
    <property type="entry name" value="Potassium Channel Kv1.1, Chain A"/>
    <property type="match status" value="1"/>
</dbReference>
<dbReference type="Pfam" id="PF00651">
    <property type="entry name" value="BTB"/>
    <property type="match status" value="1"/>
</dbReference>
<dbReference type="InterPro" id="IPR011333">
    <property type="entry name" value="SKP1/BTB/POZ_sf"/>
</dbReference>
<evidence type="ECO:0000256" key="1">
    <source>
        <dbReference type="SAM" id="MobiDB-lite"/>
    </source>
</evidence>
<feature type="region of interest" description="Disordered" evidence="1">
    <location>
        <begin position="1"/>
        <end position="29"/>
    </location>
</feature>
<reference evidence="3 4" key="1">
    <citation type="submission" date="2014-04" db="EMBL/GenBank/DDBJ databases">
        <authorList>
            <consortium name="DOE Joint Genome Institute"/>
            <person name="Kuo A."/>
            <person name="Tarkka M."/>
            <person name="Buscot F."/>
            <person name="Kohler A."/>
            <person name="Nagy L.G."/>
            <person name="Floudas D."/>
            <person name="Copeland A."/>
            <person name="Barry K.W."/>
            <person name="Cichocki N."/>
            <person name="Veneault-Fourrey C."/>
            <person name="LaButti K."/>
            <person name="Lindquist E.A."/>
            <person name="Lipzen A."/>
            <person name="Lundell T."/>
            <person name="Morin E."/>
            <person name="Murat C."/>
            <person name="Sun H."/>
            <person name="Tunlid A."/>
            <person name="Henrissat B."/>
            <person name="Grigoriev I.V."/>
            <person name="Hibbett D.S."/>
            <person name="Martin F."/>
            <person name="Nordberg H.P."/>
            <person name="Cantor M.N."/>
            <person name="Hua S.X."/>
        </authorList>
    </citation>
    <scope>NUCLEOTIDE SEQUENCE [LARGE SCALE GENOMIC DNA]</scope>
    <source>
        <strain evidence="3 4">F 1598</strain>
    </source>
</reference>
<dbReference type="InParanoid" id="A0A0C3BFT4"/>
<feature type="compositionally biased region" description="Polar residues" evidence="1">
    <location>
        <begin position="1"/>
        <end position="10"/>
    </location>
</feature>
<reference evidence="4" key="2">
    <citation type="submission" date="2015-01" db="EMBL/GenBank/DDBJ databases">
        <title>Evolutionary Origins and Diversification of the Mycorrhizal Mutualists.</title>
        <authorList>
            <consortium name="DOE Joint Genome Institute"/>
            <consortium name="Mycorrhizal Genomics Consortium"/>
            <person name="Kohler A."/>
            <person name="Kuo A."/>
            <person name="Nagy L.G."/>
            <person name="Floudas D."/>
            <person name="Copeland A."/>
            <person name="Barry K.W."/>
            <person name="Cichocki N."/>
            <person name="Veneault-Fourrey C."/>
            <person name="LaButti K."/>
            <person name="Lindquist E.A."/>
            <person name="Lipzen A."/>
            <person name="Lundell T."/>
            <person name="Morin E."/>
            <person name="Murat C."/>
            <person name="Riley R."/>
            <person name="Ohm R."/>
            <person name="Sun H."/>
            <person name="Tunlid A."/>
            <person name="Henrissat B."/>
            <person name="Grigoriev I.V."/>
            <person name="Hibbett D.S."/>
            <person name="Martin F."/>
        </authorList>
    </citation>
    <scope>NUCLEOTIDE SEQUENCE [LARGE SCALE GENOMIC DNA]</scope>
    <source>
        <strain evidence="4">F 1598</strain>
    </source>
</reference>
<sequence length="329" mass="37653">MPMASTSGEHSSAKRKRVEEPDASLPTRDKPYFDDGNIILAVKNSHFRVYRGVLATLSPVFSDMFALPQPTKGEILVDGCPVIQLDDSVEDWRTILSAIFPSFEYIEKFSLPMHVVETYLRLGTKYHMEEFRTQAVKRLSYEFPATLEELDTMDNHSRINACASYADEIFTVINLARSHDLPRVLPWAFTAACGLLSFEDIFRKTGPTQPYLSQEDQQICVVGWRRLLKEQRLTTFAWLKAGCSRLTCKHAMQTILIDELLSSDDPFRKVVPTKPECIALARWQKGWEENLCSSCMVMARASHRRGRQRMWDALPSIFGLPEWAELIKP</sequence>
<keyword evidence="4" id="KW-1185">Reference proteome</keyword>
<dbReference type="SUPFAM" id="SSF54695">
    <property type="entry name" value="POZ domain"/>
    <property type="match status" value="1"/>
</dbReference>
<gene>
    <name evidence="3" type="ORF">PILCRDRAFT_652388</name>
</gene>
<evidence type="ECO:0000313" key="3">
    <source>
        <dbReference type="EMBL" id="KIM76197.1"/>
    </source>
</evidence>
<name>A0A0C3BFT4_PILCF</name>
<dbReference type="InterPro" id="IPR000210">
    <property type="entry name" value="BTB/POZ_dom"/>
</dbReference>
<dbReference type="HOGENOM" id="CLU_033082_3_1_1"/>
<feature type="domain" description="BTB" evidence="2">
    <location>
        <begin position="36"/>
        <end position="108"/>
    </location>
</feature>
<dbReference type="EMBL" id="KN833037">
    <property type="protein sequence ID" value="KIM76197.1"/>
    <property type="molecule type" value="Genomic_DNA"/>
</dbReference>
<evidence type="ECO:0000259" key="2">
    <source>
        <dbReference type="PROSITE" id="PS50097"/>
    </source>
</evidence>
<dbReference type="PROSITE" id="PS50097">
    <property type="entry name" value="BTB"/>
    <property type="match status" value="1"/>
</dbReference>
<dbReference type="CDD" id="cd18186">
    <property type="entry name" value="BTB_POZ_ZBTB_KLHL-like"/>
    <property type="match status" value="1"/>
</dbReference>
<dbReference type="AlphaFoldDB" id="A0A0C3BFT4"/>
<proteinExistence type="predicted"/>
<accession>A0A0C3BFT4</accession>
<protein>
    <recommendedName>
        <fullName evidence="2">BTB domain-containing protein</fullName>
    </recommendedName>
</protein>
<dbReference type="Proteomes" id="UP000054166">
    <property type="component" value="Unassembled WGS sequence"/>
</dbReference>
<dbReference type="OrthoDB" id="3036049at2759"/>
<organism evidence="3 4">
    <name type="scientific">Piloderma croceum (strain F 1598)</name>
    <dbReference type="NCBI Taxonomy" id="765440"/>
    <lineage>
        <taxon>Eukaryota</taxon>
        <taxon>Fungi</taxon>
        <taxon>Dikarya</taxon>
        <taxon>Basidiomycota</taxon>
        <taxon>Agaricomycotina</taxon>
        <taxon>Agaricomycetes</taxon>
        <taxon>Agaricomycetidae</taxon>
        <taxon>Atheliales</taxon>
        <taxon>Atheliaceae</taxon>
        <taxon>Piloderma</taxon>
    </lineage>
</organism>
<evidence type="ECO:0000313" key="4">
    <source>
        <dbReference type="Proteomes" id="UP000054166"/>
    </source>
</evidence>